<dbReference type="VEuPathDB" id="TriTrypDB:BSAL_50085"/>
<dbReference type="AlphaFoldDB" id="A0A0S4IKT5"/>
<gene>
    <name evidence="2" type="ORF">BSAL_50085</name>
</gene>
<dbReference type="EMBL" id="CYKH01000035">
    <property type="protein sequence ID" value="CUE62953.1"/>
    <property type="molecule type" value="Genomic_DNA"/>
</dbReference>
<feature type="region of interest" description="Disordered" evidence="1">
    <location>
        <begin position="33"/>
        <end position="191"/>
    </location>
</feature>
<organism evidence="2 3">
    <name type="scientific">Bodo saltans</name>
    <name type="common">Flagellated protozoan</name>
    <dbReference type="NCBI Taxonomy" id="75058"/>
    <lineage>
        <taxon>Eukaryota</taxon>
        <taxon>Discoba</taxon>
        <taxon>Euglenozoa</taxon>
        <taxon>Kinetoplastea</taxon>
        <taxon>Metakinetoplastina</taxon>
        <taxon>Eubodonida</taxon>
        <taxon>Bodonidae</taxon>
        <taxon>Bodo</taxon>
    </lineage>
</organism>
<name>A0A0S4IKT5_BODSA</name>
<reference evidence="3" key="1">
    <citation type="submission" date="2015-09" db="EMBL/GenBank/DDBJ databases">
        <authorList>
            <consortium name="Pathogen Informatics"/>
        </authorList>
    </citation>
    <scope>NUCLEOTIDE SEQUENCE [LARGE SCALE GENOMIC DNA]</scope>
    <source>
        <strain evidence="3">Lake Konstanz</strain>
    </source>
</reference>
<evidence type="ECO:0000256" key="1">
    <source>
        <dbReference type="SAM" id="MobiDB-lite"/>
    </source>
</evidence>
<feature type="compositionally biased region" description="Polar residues" evidence="1">
    <location>
        <begin position="97"/>
        <end position="109"/>
    </location>
</feature>
<dbReference type="Proteomes" id="UP000051952">
    <property type="component" value="Unassembled WGS sequence"/>
</dbReference>
<protein>
    <submittedName>
        <fullName evidence="2">Uncharacterized protein</fullName>
    </submittedName>
</protein>
<evidence type="ECO:0000313" key="2">
    <source>
        <dbReference type="EMBL" id="CUE62953.1"/>
    </source>
</evidence>
<feature type="non-terminal residue" evidence="2">
    <location>
        <position position="191"/>
    </location>
</feature>
<accession>A0A0S4IKT5</accession>
<keyword evidence="3" id="KW-1185">Reference proteome</keyword>
<evidence type="ECO:0000313" key="3">
    <source>
        <dbReference type="Proteomes" id="UP000051952"/>
    </source>
</evidence>
<sequence length="191" mass="21070">MKKGISGSDEDHHRHHLANFEVLKAIDRSLATITKSRHESRQSKQQQRLSVSIPQGQPRSSKTKNRLQAVQAMSTPDVVESHEGAGTTTQRIEEQVLETSSQSHYNAPPSQRNGSRGSSERRSSSTSSRNDNHAGVVGTKQTTDSSFWGDHAHQDQPDRTDSNDNTNHSATNREEFVDAPKPPSVAAPKEK</sequence>
<proteinExistence type="predicted"/>
<feature type="compositionally biased region" description="Polar residues" evidence="1">
    <location>
        <begin position="43"/>
        <end position="74"/>
    </location>
</feature>
<feature type="compositionally biased region" description="Basic and acidic residues" evidence="1">
    <location>
        <begin position="150"/>
        <end position="162"/>
    </location>
</feature>